<keyword evidence="3" id="KW-1185">Reference proteome</keyword>
<dbReference type="InterPro" id="IPR025660">
    <property type="entry name" value="Pept_his_AS"/>
</dbReference>
<name>A0ABD2T8M4_9SOLN</name>
<dbReference type="Gene3D" id="3.90.70.10">
    <property type="entry name" value="Cysteine proteinases"/>
    <property type="match status" value="1"/>
</dbReference>
<dbReference type="Proteomes" id="UP001627284">
    <property type="component" value="Unassembled WGS sequence"/>
</dbReference>
<dbReference type="Pfam" id="PF00112">
    <property type="entry name" value="Peptidase_C1"/>
    <property type="match status" value="1"/>
</dbReference>
<organism evidence="2 3">
    <name type="scientific">Solanum stoloniferum</name>
    <dbReference type="NCBI Taxonomy" id="62892"/>
    <lineage>
        <taxon>Eukaryota</taxon>
        <taxon>Viridiplantae</taxon>
        <taxon>Streptophyta</taxon>
        <taxon>Embryophyta</taxon>
        <taxon>Tracheophyta</taxon>
        <taxon>Spermatophyta</taxon>
        <taxon>Magnoliopsida</taxon>
        <taxon>eudicotyledons</taxon>
        <taxon>Gunneridae</taxon>
        <taxon>Pentapetalae</taxon>
        <taxon>asterids</taxon>
        <taxon>lamiids</taxon>
        <taxon>Solanales</taxon>
        <taxon>Solanaceae</taxon>
        <taxon>Solanoideae</taxon>
        <taxon>Solaneae</taxon>
        <taxon>Solanum</taxon>
    </lineage>
</organism>
<dbReference type="InterPro" id="IPR000668">
    <property type="entry name" value="Peptidase_C1A_C"/>
</dbReference>
<proteinExistence type="predicted"/>
<evidence type="ECO:0000259" key="1">
    <source>
        <dbReference type="Pfam" id="PF00112"/>
    </source>
</evidence>
<sequence length="125" mass="14016">MEHGVHTLVNYPSNLYITQCVCWSASINIIVDGWDILEDEVVLPILGKHYIVDCICYTSIMSLIFEDPTLVVGIEDVSDISVSGHAILVIGYGYDDGVLCYIVKNCLGVHWSFAAYMKFRPNVFH</sequence>
<dbReference type="EMBL" id="JBJKTR010000012">
    <property type="protein sequence ID" value="KAL3352317.1"/>
    <property type="molecule type" value="Genomic_DNA"/>
</dbReference>
<gene>
    <name evidence="2" type="ORF">AABB24_020385</name>
</gene>
<feature type="domain" description="Peptidase C1A papain C-terminal" evidence="1">
    <location>
        <begin position="83"/>
        <end position="121"/>
    </location>
</feature>
<accession>A0ABD2T8M4</accession>
<dbReference type="SUPFAM" id="SSF54001">
    <property type="entry name" value="Cysteine proteinases"/>
    <property type="match status" value="1"/>
</dbReference>
<dbReference type="PROSITE" id="PS00639">
    <property type="entry name" value="THIOL_PROTEASE_HIS"/>
    <property type="match status" value="1"/>
</dbReference>
<evidence type="ECO:0000313" key="3">
    <source>
        <dbReference type="Proteomes" id="UP001627284"/>
    </source>
</evidence>
<dbReference type="AlphaFoldDB" id="A0ABD2T8M4"/>
<protein>
    <recommendedName>
        <fullName evidence="1">Peptidase C1A papain C-terminal domain-containing protein</fullName>
    </recommendedName>
</protein>
<evidence type="ECO:0000313" key="2">
    <source>
        <dbReference type="EMBL" id="KAL3352317.1"/>
    </source>
</evidence>
<dbReference type="InterPro" id="IPR038765">
    <property type="entry name" value="Papain-like_cys_pep_sf"/>
</dbReference>
<comment type="caution">
    <text evidence="2">The sequence shown here is derived from an EMBL/GenBank/DDBJ whole genome shotgun (WGS) entry which is preliminary data.</text>
</comment>
<reference evidence="2 3" key="1">
    <citation type="submission" date="2024-05" db="EMBL/GenBank/DDBJ databases">
        <title>De novo assembly of an allotetraploid wild potato.</title>
        <authorList>
            <person name="Hosaka A.J."/>
        </authorList>
    </citation>
    <scope>NUCLEOTIDE SEQUENCE [LARGE SCALE GENOMIC DNA]</scope>
    <source>
        <tissue evidence="2">Young leaves</tissue>
    </source>
</reference>